<comment type="caution">
    <text evidence="2">The sequence shown here is derived from an EMBL/GenBank/DDBJ whole genome shotgun (WGS) entry which is preliminary data.</text>
</comment>
<name>A0AAE1U0X7_9EUCA</name>
<keyword evidence="3" id="KW-1185">Reference proteome</keyword>
<dbReference type="AlphaFoldDB" id="A0AAE1U0X7"/>
<sequence length="107" mass="11651">MRSGRRGRWKTSKISMGGSMGWSWMRQGRDGSAGGRVTQVVAAREREGVVSGHPLLTHTLPSCLATPTPPPSPSPRLPHTPIGALSSLDTWGHHQRMLDITRVSYVL</sequence>
<feature type="region of interest" description="Disordered" evidence="1">
    <location>
        <begin position="1"/>
        <end position="31"/>
    </location>
</feature>
<feature type="compositionally biased region" description="Basic residues" evidence="1">
    <location>
        <begin position="1"/>
        <end position="11"/>
    </location>
</feature>
<dbReference type="Proteomes" id="UP001292094">
    <property type="component" value="Unassembled WGS sequence"/>
</dbReference>
<organism evidence="2 3">
    <name type="scientific">Petrolisthes manimaculis</name>
    <dbReference type="NCBI Taxonomy" id="1843537"/>
    <lineage>
        <taxon>Eukaryota</taxon>
        <taxon>Metazoa</taxon>
        <taxon>Ecdysozoa</taxon>
        <taxon>Arthropoda</taxon>
        <taxon>Crustacea</taxon>
        <taxon>Multicrustacea</taxon>
        <taxon>Malacostraca</taxon>
        <taxon>Eumalacostraca</taxon>
        <taxon>Eucarida</taxon>
        <taxon>Decapoda</taxon>
        <taxon>Pleocyemata</taxon>
        <taxon>Anomura</taxon>
        <taxon>Galatheoidea</taxon>
        <taxon>Porcellanidae</taxon>
        <taxon>Petrolisthes</taxon>
    </lineage>
</organism>
<evidence type="ECO:0000256" key="1">
    <source>
        <dbReference type="SAM" id="MobiDB-lite"/>
    </source>
</evidence>
<dbReference type="EMBL" id="JAWZYT010002769">
    <property type="protein sequence ID" value="KAK4302210.1"/>
    <property type="molecule type" value="Genomic_DNA"/>
</dbReference>
<accession>A0AAE1U0X7</accession>
<reference evidence="2" key="1">
    <citation type="submission" date="2023-11" db="EMBL/GenBank/DDBJ databases">
        <title>Genome assemblies of two species of porcelain crab, Petrolisthes cinctipes and Petrolisthes manimaculis (Anomura: Porcellanidae).</title>
        <authorList>
            <person name="Angst P."/>
        </authorList>
    </citation>
    <scope>NUCLEOTIDE SEQUENCE</scope>
    <source>
        <strain evidence="2">PB745_02</strain>
        <tissue evidence="2">Gill</tissue>
    </source>
</reference>
<evidence type="ECO:0000313" key="3">
    <source>
        <dbReference type="Proteomes" id="UP001292094"/>
    </source>
</evidence>
<evidence type="ECO:0000313" key="2">
    <source>
        <dbReference type="EMBL" id="KAK4302210.1"/>
    </source>
</evidence>
<proteinExistence type="predicted"/>
<gene>
    <name evidence="2" type="ORF">Pmani_025707</name>
</gene>
<protein>
    <submittedName>
        <fullName evidence="2">Uncharacterized protein</fullName>
    </submittedName>
</protein>